<dbReference type="Proteomes" id="UP000254258">
    <property type="component" value="Unassembled WGS sequence"/>
</dbReference>
<evidence type="ECO:0000313" key="3">
    <source>
        <dbReference type="Proteomes" id="UP000254258"/>
    </source>
</evidence>
<dbReference type="Gene3D" id="3.40.50.150">
    <property type="entry name" value="Vaccinia Virus protein VP39"/>
    <property type="match status" value="1"/>
</dbReference>
<gene>
    <name evidence="2" type="ORF">DWU98_16630</name>
</gene>
<dbReference type="NCBIfam" id="TIGR01444">
    <property type="entry name" value="fkbM_fam"/>
    <property type="match status" value="1"/>
</dbReference>
<feature type="domain" description="Methyltransferase FkbM" evidence="1">
    <location>
        <begin position="92"/>
        <end position="242"/>
    </location>
</feature>
<dbReference type="AlphaFoldDB" id="A0A370WU98"/>
<dbReference type="GO" id="GO:0032259">
    <property type="term" value="P:methylation"/>
    <property type="evidence" value="ECO:0007669"/>
    <property type="project" value="UniProtKB-KW"/>
</dbReference>
<dbReference type="Pfam" id="PF05050">
    <property type="entry name" value="Methyltransf_21"/>
    <property type="match status" value="1"/>
</dbReference>
<dbReference type="PANTHER" id="PTHR34203:SF15">
    <property type="entry name" value="SLL1173 PROTEIN"/>
    <property type="match status" value="1"/>
</dbReference>
<protein>
    <submittedName>
        <fullName evidence="2">FkbM family methyltransferase</fullName>
    </submittedName>
</protein>
<reference evidence="2 3" key="1">
    <citation type="submission" date="2018-07" db="EMBL/GenBank/DDBJ databases">
        <title>Dyella monticola sp. nov. and Dyella psychrodurans sp. nov. isolated from monsoon evergreen broad-leaved forest soil of Dinghu Mountain, China.</title>
        <authorList>
            <person name="Gao Z."/>
            <person name="Qiu L."/>
        </authorList>
    </citation>
    <scope>NUCLEOTIDE SEQUENCE [LARGE SCALE GENOMIC DNA]</scope>
    <source>
        <strain evidence="2 3">4G-K06</strain>
    </source>
</reference>
<comment type="caution">
    <text evidence="2">The sequence shown here is derived from an EMBL/GenBank/DDBJ whole genome shotgun (WGS) entry which is preliminary data.</text>
</comment>
<dbReference type="EMBL" id="QRBE01000011">
    <property type="protein sequence ID" value="RDS79690.1"/>
    <property type="molecule type" value="Genomic_DNA"/>
</dbReference>
<proteinExistence type="predicted"/>
<dbReference type="PANTHER" id="PTHR34203">
    <property type="entry name" value="METHYLTRANSFERASE, FKBM FAMILY PROTEIN"/>
    <property type="match status" value="1"/>
</dbReference>
<dbReference type="SUPFAM" id="SSF53335">
    <property type="entry name" value="S-adenosyl-L-methionine-dependent methyltransferases"/>
    <property type="match status" value="1"/>
</dbReference>
<dbReference type="OrthoDB" id="663022at2"/>
<dbReference type="InterPro" id="IPR052514">
    <property type="entry name" value="SAM-dependent_MTase"/>
</dbReference>
<evidence type="ECO:0000259" key="1">
    <source>
        <dbReference type="Pfam" id="PF05050"/>
    </source>
</evidence>
<keyword evidence="2" id="KW-0489">Methyltransferase</keyword>
<name>A0A370WU98_9GAMM</name>
<keyword evidence="2" id="KW-0808">Transferase</keyword>
<accession>A0A370WU98</accession>
<dbReference type="GO" id="GO:0008168">
    <property type="term" value="F:methyltransferase activity"/>
    <property type="evidence" value="ECO:0007669"/>
    <property type="project" value="UniProtKB-KW"/>
</dbReference>
<dbReference type="RefSeq" id="WP_115496696.1">
    <property type="nucleotide sequence ID" value="NZ_QRBE01000011.1"/>
</dbReference>
<organism evidence="2 3">
    <name type="scientific">Dyella monticola</name>
    <dbReference type="NCBI Taxonomy" id="1927958"/>
    <lineage>
        <taxon>Bacteria</taxon>
        <taxon>Pseudomonadati</taxon>
        <taxon>Pseudomonadota</taxon>
        <taxon>Gammaproteobacteria</taxon>
        <taxon>Lysobacterales</taxon>
        <taxon>Rhodanobacteraceae</taxon>
        <taxon>Dyella</taxon>
    </lineage>
</organism>
<evidence type="ECO:0000313" key="2">
    <source>
        <dbReference type="EMBL" id="RDS79690.1"/>
    </source>
</evidence>
<dbReference type="InterPro" id="IPR006342">
    <property type="entry name" value="FkbM_mtfrase"/>
</dbReference>
<keyword evidence="3" id="KW-1185">Reference proteome</keyword>
<dbReference type="InterPro" id="IPR029063">
    <property type="entry name" value="SAM-dependent_MTases_sf"/>
</dbReference>
<sequence length="316" mass="35929">MALANAAAPTFEKRRSRLAFLDECFRWTMIQLLRRQSAKHISEQRKQLVVYSFDFIAHNINLNGVYEKDDLDIFFEWITSLGIDFKDATALDIGANIGNHSLYFSDYFKRVISFEPHPRTFKVLSLNSELSNNVICHNVGLSDEDGIAILSGPANNFGKSTISTARGPKSVDIKLVRLDTFGEFENVRLLKIDVEGHEYKALSGAKKVIQQHKPIILFEHHIDDFKNGISPVLSLLKEFGYKDFAIIRRYPRPLPSFLKFVVTPLLRIVFGEQTRIVVTDTITPDFYSFIIALPDGFKGTPATDVWSGEQEVEETH</sequence>